<organism evidence="1">
    <name type="scientific">Arundo donax</name>
    <name type="common">Giant reed</name>
    <name type="synonym">Donax arundinaceus</name>
    <dbReference type="NCBI Taxonomy" id="35708"/>
    <lineage>
        <taxon>Eukaryota</taxon>
        <taxon>Viridiplantae</taxon>
        <taxon>Streptophyta</taxon>
        <taxon>Embryophyta</taxon>
        <taxon>Tracheophyta</taxon>
        <taxon>Spermatophyta</taxon>
        <taxon>Magnoliopsida</taxon>
        <taxon>Liliopsida</taxon>
        <taxon>Poales</taxon>
        <taxon>Poaceae</taxon>
        <taxon>PACMAD clade</taxon>
        <taxon>Arundinoideae</taxon>
        <taxon>Arundineae</taxon>
        <taxon>Arundo</taxon>
    </lineage>
</organism>
<reference evidence="1" key="2">
    <citation type="journal article" date="2015" name="Data Brief">
        <title>Shoot transcriptome of the giant reed, Arundo donax.</title>
        <authorList>
            <person name="Barrero R.A."/>
            <person name="Guerrero F.D."/>
            <person name="Moolhuijzen P."/>
            <person name="Goolsby J.A."/>
            <person name="Tidwell J."/>
            <person name="Bellgard S.E."/>
            <person name="Bellgard M.I."/>
        </authorList>
    </citation>
    <scope>NUCLEOTIDE SEQUENCE</scope>
    <source>
        <tissue evidence="1">Shoot tissue taken approximately 20 cm above the soil surface</tissue>
    </source>
</reference>
<protein>
    <submittedName>
        <fullName evidence="1">Uncharacterized protein</fullName>
    </submittedName>
</protein>
<evidence type="ECO:0000313" key="1">
    <source>
        <dbReference type="EMBL" id="JAD88397.1"/>
    </source>
</evidence>
<dbReference type="EMBL" id="GBRH01209498">
    <property type="protein sequence ID" value="JAD88397.1"/>
    <property type="molecule type" value="Transcribed_RNA"/>
</dbReference>
<reference evidence="1" key="1">
    <citation type="submission" date="2014-09" db="EMBL/GenBank/DDBJ databases">
        <authorList>
            <person name="Magalhaes I.L.F."/>
            <person name="Oliveira U."/>
            <person name="Santos F.R."/>
            <person name="Vidigal T.H.D.A."/>
            <person name="Brescovit A.D."/>
            <person name="Santos A.J."/>
        </authorList>
    </citation>
    <scope>NUCLEOTIDE SEQUENCE</scope>
    <source>
        <tissue evidence="1">Shoot tissue taken approximately 20 cm above the soil surface</tissue>
    </source>
</reference>
<dbReference type="AlphaFoldDB" id="A0A0A9DXA5"/>
<name>A0A0A9DXA5_ARUDO</name>
<accession>A0A0A9DXA5</accession>
<sequence length="42" mass="4811">MLPIWQTKPVINCTSSNEFFCDTPQLPIAVANRISQMQVLQF</sequence>
<proteinExistence type="predicted"/>